<proteinExistence type="predicted"/>
<feature type="signal peptide" evidence="1">
    <location>
        <begin position="1"/>
        <end position="19"/>
    </location>
</feature>
<gene>
    <name evidence="3" type="ORF">GCM10007205_15310</name>
</gene>
<evidence type="ECO:0000313" key="4">
    <source>
        <dbReference type="Proteomes" id="UP000620266"/>
    </source>
</evidence>
<dbReference type="Proteomes" id="UP000620266">
    <property type="component" value="Unassembled WGS sequence"/>
</dbReference>
<accession>A0A8J2XXY0</accession>
<dbReference type="Pfam" id="PF05193">
    <property type="entry name" value="Peptidase_M16_C"/>
    <property type="match status" value="1"/>
</dbReference>
<dbReference type="InterPro" id="IPR050361">
    <property type="entry name" value="MPP/UQCRC_Complex"/>
</dbReference>
<keyword evidence="4" id="KW-1185">Reference proteome</keyword>
<feature type="chain" id="PRO_5035182581" evidence="1">
    <location>
        <begin position="20"/>
        <end position="434"/>
    </location>
</feature>
<name>A0A8J2XXY0_9BURK</name>
<dbReference type="EMBL" id="BMCG01000003">
    <property type="protein sequence ID" value="GGC07022.1"/>
    <property type="molecule type" value="Genomic_DNA"/>
</dbReference>
<evidence type="ECO:0000259" key="2">
    <source>
        <dbReference type="Pfam" id="PF05193"/>
    </source>
</evidence>
<evidence type="ECO:0000313" key="3">
    <source>
        <dbReference type="EMBL" id="GGC07022.1"/>
    </source>
</evidence>
<reference evidence="3" key="1">
    <citation type="journal article" date="2014" name="Int. J. Syst. Evol. Microbiol.">
        <title>Complete genome sequence of Corynebacterium casei LMG S-19264T (=DSM 44701T), isolated from a smear-ripened cheese.</title>
        <authorList>
            <consortium name="US DOE Joint Genome Institute (JGI-PGF)"/>
            <person name="Walter F."/>
            <person name="Albersmeier A."/>
            <person name="Kalinowski J."/>
            <person name="Ruckert C."/>
        </authorList>
    </citation>
    <scope>NUCLEOTIDE SEQUENCE</scope>
    <source>
        <strain evidence="3">CCM 7086</strain>
    </source>
</reference>
<protein>
    <submittedName>
        <fullName evidence="3">Peptidase M16</fullName>
    </submittedName>
</protein>
<dbReference type="InterPro" id="IPR007863">
    <property type="entry name" value="Peptidase_M16_C"/>
</dbReference>
<sequence>MRNLIAGVVLAVASTVSHAALQIQSWSLDNGARVLFVQNDTIPILDVSIDFDAGARRDPTGKVGTAAMTNAMLARGVQAGGADDPALNEAQISDAFADLAAQRGNRIDNDRGGLTLRTLSTERQPAIAMLSRLLAQPAFPADLLARDKIRTIANLRENLTKPEVIAERAFNTMLYGSHPYGAQLTEQSVNAIARDDLVAFHAQHYVANRAVITLIGDVSRSEADTIARQLTARLPQGAPLPALPSVQPAKGGEQRIAHHSSQAHILIGMPALQRPDDDYFALMVGNYVLGSGGFVSRLMNEVREKRGLTYGVSSYFEPMAQPGPFQIGLQTKAEQADAALKIVRETVDGFLREGPTAAELKAAKDNLVGGFALRIDSNKKLLENIAMIGFYGLPLDYLDTWTANVERVTAAQIRAAFQRKLHPEQFSTVVVGAR</sequence>
<comment type="caution">
    <text evidence="3">The sequence shown here is derived from an EMBL/GenBank/DDBJ whole genome shotgun (WGS) entry which is preliminary data.</text>
</comment>
<dbReference type="AlphaFoldDB" id="A0A8J2XXY0"/>
<dbReference type="PANTHER" id="PTHR11851">
    <property type="entry name" value="METALLOPROTEASE"/>
    <property type="match status" value="1"/>
</dbReference>
<dbReference type="Gene3D" id="3.30.830.10">
    <property type="entry name" value="Metalloenzyme, LuxS/M16 peptidase-like"/>
    <property type="match status" value="2"/>
</dbReference>
<dbReference type="InterPro" id="IPR011249">
    <property type="entry name" value="Metalloenz_LuxS/M16"/>
</dbReference>
<organism evidence="3 4">
    <name type="scientific">Oxalicibacterium flavum</name>
    <dbReference type="NCBI Taxonomy" id="179467"/>
    <lineage>
        <taxon>Bacteria</taxon>
        <taxon>Pseudomonadati</taxon>
        <taxon>Pseudomonadota</taxon>
        <taxon>Betaproteobacteria</taxon>
        <taxon>Burkholderiales</taxon>
        <taxon>Oxalobacteraceae</taxon>
        <taxon>Oxalicibacterium</taxon>
    </lineage>
</organism>
<evidence type="ECO:0000256" key="1">
    <source>
        <dbReference type="SAM" id="SignalP"/>
    </source>
</evidence>
<dbReference type="RefSeq" id="WP_188395636.1">
    <property type="nucleotide sequence ID" value="NZ_BMCG01000003.1"/>
</dbReference>
<feature type="domain" description="Peptidase M16 C-terminal" evidence="2">
    <location>
        <begin position="192"/>
        <end position="367"/>
    </location>
</feature>
<reference evidence="3" key="2">
    <citation type="submission" date="2020-09" db="EMBL/GenBank/DDBJ databases">
        <authorList>
            <person name="Sun Q."/>
            <person name="Sedlacek I."/>
        </authorList>
    </citation>
    <scope>NUCLEOTIDE SEQUENCE</scope>
    <source>
        <strain evidence="3">CCM 7086</strain>
    </source>
</reference>
<dbReference type="PANTHER" id="PTHR11851:SF224">
    <property type="entry name" value="PROCESSING PROTEASE"/>
    <property type="match status" value="1"/>
</dbReference>
<dbReference type="SUPFAM" id="SSF63411">
    <property type="entry name" value="LuxS/MPP-like metallohydrolase"/>
    <property type="match status" value="2"/>
</dbReference>
<dbReference type="GO" id="GO:0046872">
    <property type="term" value="F:metal ion binding"/>
    <property type="evidence" value="ECO:0007669"/>
    <property type="project" value="InterPro"/>
</dbReference>
<keyword evidence="1" id="KW-0732">Signal</keyword>